<evidence type="ECO:0000313" key="3">
    <source>
        <dbReference type="Proteomes" id="UP000076420"/>
    </source>
</evidence>
<proteinExistence type="predicted"/>
<feature type="transmembrane region" description="Helical" evidence="1">
    <location>
        <begin position="258"/>
        <end position="277"/>
    </location>
</feature>
<dbReference type="AlphaFoldDB" id="A0A2C9M705"/>
<gene>
    <name evidence="2" type="primary">106050386</name>
</gene>
<keyword evidence="1" id="KW-0812">Transmembrane</keyword>
<evidence type="ECO:0000313" key="2">
    <source>
        <dbReference type="EnsemblMetazoa" id="BGLB039303-PA"/>
    </source>
</evidence>
<dbReference type="VEuPathDB" id="VectorBase:BGLAX_043086"/>
<dbReference type="EnsemblMetazoa" id="BGLB039303-RA">
    <property type="protein sequence ID" value="BGLB039303-PA"/>
    <property type="gene ID" value="BGLB039303"/>
</dbReference>
<dbReference type="InterPro" id="IPR053231">
    <property type="entry name" value="GPCR_LN-TM7"/>
</dbReference>
<dbReference type="VEuPathDB" id="VectorBase:BGLB039303"/>
<dbReference type="PANTHER" id="PTHR45902:SF1">
    <property type="entry name" value="LATROPHILIN RECEPTOR-LIKE PROTEIN A"/>
    <property type="match status" value="1"/>
</dbReference>
<dbReference type="Proteomes" id="UP000076420">
    <property type="component" value="Unassembled WGS sequence"/>
</dbReference>
<dbReference type="KEGG" id="bgt:106050386"/>
<evidence type="ECO:0008006" key="4">
    <source>
        <dbReference type="Google" id="ProtNLM"/>
    </source>
</evidence>
<protein>
    <recommendedName>
        <fullName evidence="4">G-protein coupled receptors family 2 profile 2 domain-containing protein</fullName>
    </recommendedName>
</protein>
<evidence type="ECO:0000256" key="1">
    <source>
        <dbReference type="SAM" id="Phobius"/>
    </source>
</evidence>
<accession>A0A2C9M705</accession>
<keyword evidence="1" id="KW-0472">Membrane</keyword>
<dbReference type="Gene3D" id="1.20.1070.10">
    <property type="entry name" value="Rhodopsin 7-helix transmembrane proteins"/>
    <property type="match status" value="1"/>
</dbReference>
<sequence>MANFMEISRNLFRYLNKIDVGVPGSGDCHPLRCGPGKEFLDGKCIAKVEEIKGLSYRLRLWLQPVPSDRQKLYSLVLTDVYARKTFYSLFNKLKEMLEEFSKGFSLAVRGLEDPTSIMFSKFPFTVQQIFTYVQFTILTNVYHVHNMFLSSSLLLAQLYAEPMVYSSWCCHSLPVAVDVLLEFPLQLPHVSSFLVEHQKNLVTAGQVEVLEENLVFDDLSYITLTNVVFFIVAVHKIHGVLKLQSIFRKDEQNTEWHIYVKMSSVTGAFWTVAIIAAALDNTILKLISIVLNGLQGVAIFVSFICNKRVLLLYKQMKSFNGETTTEELRVEPIQSN</sequence>
<dbReference type="VEuPathDB" id="VectorBase:BGLAX_043491"/>
<reference evidence="2" key="1">
    <citation type="submission" date="2020-05" db="UniProtKB">
        <authorList>
            <consortium name="EnsemblMetazoa"/>
        </authorList>
    </citation>
    <scope>IDENTIFICATION</scope>
    <source>
        <strain evidence="2">BB02</strain>
    </source>
</reference>
<feature type="transmembrane region" description="Helical" evidence="1">
    <location>
        <begin position="283"/>
        <end position="305"/>
    </location>
</feature>
<name>A0A2C9M705_BIOGL</name>
<organism evidence="2 3">
    <name type="scientific">Biomphalaria glabrata</name>
    <name type="common">Bloodfluke planorb</name>
    <name type="synonym">Freshwater snail</name>
    <dbReference type="NCBI Taxonomy" id="6526"/>
    <lineage>
        <taxon>Eukaryota</taxon>
        <taxon>Metazoa</taxon>
        <taxon>Spiralia</taxon>
        <taxon>Lophotrochozoa</taxon>
        <taxon>Mollusca</taxon>
        <taxon>Gastropoda</taxon>
        <taxon>Heterobranchia</taxon>
        <taxon>Euthyneura</taxon>
        <taxon>Panpulmonata</taxon>
        <taxon>Hygrophila</taxon>
        <taxon>Lymnaeoidea</taxon>
        <taxon>Planorbidae</taxon>
        <taxon>Biomphalaria</taxon>
    </lineage>
</organism>
<keyword evidence="1" id="KW-1133">Transmembrane helix</keyword>
<dbReference type="PANTHER" id="PTHR45902">
    <property type="entry name" value="LATROPHILIN RECEPTOR-LIKE PROTEIN A"/>
    <property type="match status" value="1"/>
</dbReference>